<dbReference type="EMBL" id="CCKQ01010201">
    <property type="protein sequence ID" value="CDW81706.1"/>
    <property type="molecule type" value="Genomic_DNA"/>
</dbReference>
<feature type="compositionally biased region" description="Basic and acidic residues" evidence="1">
    <location>
        <begin position="307"/>
        <end position="318"/>
    </location>
</feature>
<accession>A0A078AID7</accession>
<keyword evidence="4" id="KW-1185">Reference proteome</keyword>
<gene>
    <name evidence="3" type="primary">Contig852.g929</name>
    <name evidence="3" type="ORF">STYLEM_10730</name>
</gene>
<organism evidence="3 4">
    <name type="scientific">Stylonychia lemnae</name>
    <name type="common">Ciliate</name>
    <dbReference type="NCBI Taxonomy" id="5949"/>
    <lineage>
        <taxon>Eukaryota</taxon>
        <taxon>Sar</taxon>
        <taxon>Alveolata</taxon>
        <taxon>Ciliophora</taxon>
        <taxon>Intramacronucleata</taxon>
        <taxon>Spirotrichea</taxon>
        <taxon>Stichotrichia</taxon>
        <taxon>Sporadotrichida</taxon>
        <taxon>Oxytrichidae</taxon>
        <taxon>Stylonychinae</taxon>
        <taxon>Stylonychia</taxon>
    </lineage>
</organism>
<evidence type="ECO:0000313" key="4">
    <source>
        <dbReference type="Proteomes" id="UP000039865"/>
    </source>
</evidence>
<dbReference type="OrthoDB" id="376357at2759"/>
<dbReference type="AlphaFoldDB" id="A0A078AID7"/>
<dbReference type="InParanoid" id="A0A078AID7"/>
<feature type="region of interest" description="Disordered" evidence="1">
    <location>
        <begin position="287"/>
        <end position="318"/>
    </location>
</feature>
<protein>
    <recommendedName>
        <fullName evidence="5">J domain-containing protein</fullName>
    </recommendedName>
</protein>
<proteinExistence type="predicted"/>
<keyword evidence="2" id="KW-0812">Transmembrane</keyword>
<sequence length="318" mass="37802">MKNLAKVTFFSIFSLQKSQKNSIKIFQRQNQNQVIRIQQRTFVAQAVKKPSTCFYKILNVSAKATPEEVKSAYYELGDPEMRAKYDRLLYGDSASGDFQNQEAYEYWKDRKGGFKNKEDLHKERVRDKVNNAQSYDDFFDRINNHREKNEAREELLRGEGFKDLAKKYGPDYDYHQSANDEHSDKYIRYRERFYENYWDTKENSEYYQQPARTRAWITLKKVTSFYWDFAIIWGAFAALFVVFSARNNASKTNVSHAYLQIIKQRSLEPLEIVQNRSYYDNKYSAEDFQRNPSNDQNIVNAEEDIQTDIKADSTNRNK</sequence>
<keyword evidence="2" id="KW-0472">Membrane</keyword>
<dbReference type="SUPFAM" id="SSF46565">
    <property type="entry name" value="Chaperone J-domain"/>
    <property type="match status" value="1"/>
</dbReference>
<reference evidence="3 4" key="1">
    <citation type="submission" date="2014-06" db="EMBL/GenBank/DDBJ databases">
        <authorList>
            <person name="Swart Estienne"/>
        </authorList>
    </citation>
    <scope>NUCLEOTIDE SEQUENCE [LARGE SCALE GENOMIC DNA]</scope>
    <source>
        <strain evidence="3 4">130c</strain>
    </source>
</reference>
<feature type="compositionally biased region" description="Polar residues" evidence="1">
    <location>
        <begin position="290"/>
        <end position="299"/>
    </location>
</feature>
<evidence type="ECO:0000313" key="3">
    <source>
        <dbReference type="EMBL" id="CDW81706.1"/>
    </source>
</evidence>
<dbReference type="InterPro" id="IPR036869">
    <property type="entry name" value="J_dom_sf"/>
</dbReference>
<keyword evidence="2" id="KW-1133">Transmembrane helix</keyword>
<dbReference type="Proteomes" id="UP000039865">
    <property type="component" value="Unassembled WGS sequence"/>
</dbReference>
<name>A0A078AID7_STYLE</name>
<feature type="transmembrane region" description="Helical" evidence="2">
    <location>
        <begin position="225"/>
        <end position="245"/>
    </location>
</feature>
<evidence type="ECO:0008006" key="5">
    <source>
        <dbReference type="Google" id="ProtNLM"/>
    </source>
</evidence>
<evidence type="ECO:0000256" key="1">
    <source>
        <dbReference type="SAM" id="MobiDB-lite"/>
    </source>
</evidence>
<evidence type="ECO:0000256" key="2">
    <source>
        <dbReference type="SAM" id="Phobius"/>
    </source>
</evidence>